<dbReference type="EMBL" id="KN831952">
    <property type="protein sequence ID" value="KIO10349.1"/>
    <property type="molecule type" value="Genomic_DNA"/>
</dbReference>
<keyword evidence="3" id="KW-1185">Reference proteome</keyword>
<organism evidence="2 3">
    <name type="scientific">Pisolithus tinctorius Marx 270</name>
    <dbReference type="NCBI Taxonomy" id="870435"/>
    <lineage>
        <taxon>Eukaryota</taxon>
        <taxon>Fungi</taxon>
        <taxon>Dikarya</taxon>
        <taxon>Basidiomycota</taxon>
        <taxon>Agaricomycotina</taxon>
        <taxon>Agaricomycetes</taxon>
        <taxon>Agaricomycetidae</taxon>
        <taxon>Boletales</taxon>
        <taxon>Sclerodermatineae</taxon>
        <taxon>Pisolithaceae</taxon>
        <taxon>Pisolithus</taxon>
    </lineage>
</organism>
<dbReference type="Proteomes" id="UP000054217">
    <property type="component" value="Unassembled WGS sequence"/>
</dbReference>
<dbReference type="AlphaFoldDB" id="A0A0C3PPH2"/>
<evidence type="ECO:0000256" key="1">
    <source>
        <dbReference type="SAM" id="MobiDB-lite"/>
    </source>
</evidence>
<name>A0A0C3PPH2_PISTI</name>
<accession>A0A0C3PPH2</accession>
<evidence type="ECO:0000313" key="2">
    <source>
        <dbReference type="EMBL" id="KIO10349.1"/>
    </source>
</evidence>
<feature type="region of interest" description="Disordered" evidence="1">
    <location>
        <begin position="83"/>
        <end position="117"/>
    </location>
</feature>
<reference evidence="3" key="2">
    <citation type="submission" date="2015-01" db="EMBL/GenBank/DDBJ databases">
        <title>Evolutionary Origins and Diversification of the Mycorrhizal Mutualists.</title>
        <authorList>
            <consortium name="DOE Joint Genome Institute"/>
            <consortium name="Mycorrhizal Genomics Consortium"/>
            <person name="Kohler A."/>
            <person name="Kuo A."/>
            <person name="Nagy L.G."/>
            <person name="Floudas D."/>
            <person name="Copeland A."/>
            <person name="Barry K.W."/>
            <person name="Cichocki N."/>
            <person name="Veneault-Fourrey C."/>
            <person name="LaButti K."/>
            <person name="Lindquist E.A."/>
            <person name="Lipzen A."/>
            <person name="Lundell T."/>
            <person name="Morin E."/>
            <person name="Murat C."/>
            <person name="Riley R."/>
            <person name="Ohm R."/>
            <person name="Sun H."/>
            <person name="Tunlid A."/>
            <person name="Henrissat B."/>
            <person name="Grigoriev I.V."/>
            <person name="Hibbett D.S."/>
            <person name="Martin F."/>
        </authorList>
    </citation>
    <scope>NUCLEOTIDE SEQUENCE [LARGE SCALE GENOMIC DNA]</scope>
    <source>
        <strain evidence="3">Marx 270</strain>
    </source>
</reference>
<protein>
    <submittedName>
        <fullName evidence="2">Uncharacterized protein</fullName>
    </submittedName>
</protein>
<dbReference type="HOGENOM" id="CLU_1826067_0_0_1"/>
<gene>
    <name evidence="2" type="ORF">M404DRAFT_995547</name>
</gene>
<evidence type="ECO:0000313" key="3">
    <source>
        <dbReference type="Proteomes" id="UP000054217"/>
    </source>
</evidence>
<sequence length="141" mass="15329">MEELVICTDDLGPERVRAVNKKPCSCTYSETASMAEFSLRLVNTTLDTLLLVEMNLSDSAARSGVPCDSDQLTGSRSVCVNRPRGGYVRSRDKSSLSERVQGPAVHGRPSMSHTQAPTLRCGDSILATFPKRSVLRQWGGV</sequence>
<proteinExistence type="predicted"/>
<reference evidence="2 3" key="1">
    <citation type="submission" date="2014-04" db="EMBL/GenBank/DDBJ databases">
        <authorList>
            <consortium name="DOE Joint Genome Institute"/>
            <person name="Kuo A."/>
            <person name="Kohler A."/>
            <person name="Costa M.D."/>
            <person name="Nagy L.G."/>
            <person name="Floudas D."/>
            <person name="Copeland A."/>
            <person name="Barry K.W."/>
            <person name="Cichocki N."/>
            <person name="Veneault-Fourrey C."/>
            <person name="LaButti K."/>
            <person name="Lindquist E.A."/>
            <person name="Lipzen A."/>
            <person name="Lundell T."/>
            <person name="Morin E."/>
            <person name="Murat C."/>
            <person name="Sun H."/>
            <person name="Tunlid A."/>
            <person name="Henrissat B."/>
            <person name="Grigoriev I.V."/>
            <person name="Hibbett D.S."/>
            <person name="Martin F."/>
            <person name="Nordberg H.P."/>
            <person name="Cantor M.N."/>
            <person name="Hua S.X."/>
        </authorList>
    </citation>
    <scope>NUCLEOTIDE SEQUENCE [LARGE SCALE GENOMIC DNA]</scope>
    <source>
        <strain evidence="2 3">Marx 270</strain>
    </source>
</reference>
<dbReference type="InParanoid" id="A0A0C3PPH2"/>